<feature type="transmembrane region" description="Helical" evidence="7">
    <location>
        <begin position="322"/>
        <end position="344"/>
    </location>
</feature>
<feature type="region of interest" description="Disordered" evidence="6">
    <location>
        <begin position="365"/>
        <end position="406"/>
    </location>
</feature>
<feature type="transmembrane region" description="Helical" evidence="7">
    <location>
        <begin position="55"/>
        <end position="72"/>
    </location>
</feature>
<evidence type="ECO:0000256" key="1">
    <source>
        <dbReference type="ARBA" id="ARBA00004141"/>
    </source>
</evidence>
<evidence type="ECO:0000256" key="5">
    <source>
        <dbReference type="ARBA" id="ARBA00023136"/>
    </source>
</evidence>
<evidence type="ECO:0000256" key="3">
    <source>
        <dbReference type="ARBA" id="ARBA00022692"/>
    </source>
</evidence>
<feature type="transmembrane region" description="Helical" evidence="7">
    <location>
        <begin position="84"/>
        <end position="110"/>
    </location>
</feature>
<gene>
    <name evidence="8" type="ORF">HF526_06575</name>
</gene>
<feature type="compositionally biased region" description="Basic and acidic residues" evidence="6">
    <location>
        <begin position="365"/>
        <end position="375"/>
    </location>
</feature>
<keyword evidence="4 7" id="KW-1133">Transmembrane helix</keyword>
<comment type="subcellular location">
    <subcellularLocation>
        <location evidence="1">Membrane</location>
        <topology evidence="1">Multi-pass membrane protein</topology>
    </subcellularLocation>
</comment>
<evidence type="ECO:0000313" key="8">
    <source>
        <dbReference type="EMBL" id="NMH96983.1"/>
    </source>
</evidence>
<dbReference type="Pfam" id="PF01594">
    <property type="entry name" value="AI-2E_transport"/>
    <property type="match status" value="1"/>
</dbReference>
<evidence type="ECO:0000256" key="2">
    <source>
        <dbReference type="ARBA" id="ARBA00009773"/>
    </source>
</evidence>
<feature type="transmembrane region" description="Helical" evidence="7">
    <location>
        <begin position="163"/>
        <end position="184"/>
    </location>
</feature>
<feature type="region of interest" description="Disordered" evidence="6">
    <location>
        <begin position="1"/>
        <end position="21"/>
    </location>
</feature>
<organism evidence="8 9">
    <name type="scientific">Pseudonocardia acidicola</name>
    <dbReference type="NCBI Taxonomy" id="2724939"/>
    <lineage>
        <taxon>Bacteria</taxon>
        <taxon>Bacillati</taxon>
        <taxon>Actinomycetota</taxon>
        <taxon>Actinomycetes</taxon>
        <taxon>Pseudonocardiales</taxon>
        <taxon>Pseudonocardiaceae</taxon>
        <taxon>Pseudonocardia</taxon>
    </lineage>
</organism>
<reference evidence="8 9" key="1">
    <citation type="submission" date="2020-04" db="EMBL/GenBank/DDBJ databases">
        <authorList>
            <person name="Klaysubun C."/>
            <person name="Duangmal K."/>
            <person name="Lipun K."/>
        </authorList>
    </citation>
    <scope>NUCLEOTIDE SEQUENCE [LARGE SCALE GENOMIC DNA]</scope>
    <source>
        <strain evidence="8 9">K10HN5</strain>
    </source>
</reference>
<dbReference type="PANTHER" id="PTHR21716">
    <property type="entry name" value="TRANSMEMBRANE PROTEIN"/>
    <property type="match status" value="1"/>
</dbReference>
<keyword evidence="9" id="KW-1185">Reference proteome</keyword>
<proteinExistence type="inferred from homology"/>
<keyword evidence="5 7" id="KW-0472">Membrane</keyword>
<dbReference type="EMBL" id="JAAXLA010000008">
    <property type="protein sequence ID" value="NMH96983.1"/>
    <property type="molecule type" value="Genomic_DNA"/>
</dbReference>
<protein>
    <submittedName>
        <fullName evidence="8">AI-2E family transporter</fullName>
    </submittedName>
</protein>
<dbReference type="PANTHER" id="PTHR21716:SF64">
    <property type="entry name" value="AI-2 TRANSPORT PROTEIN TQSA"/>
    <property type="match status" value="1"/>
</dbReference>
<name>A0ABX1S5X3_9PSEU</name>
<evidence type="ECO:0000256" key="6">
    <source>
        <dbReference type="SAM" id="MobiDB-lite"/>
    </source>
</evidence>
<evidence type="ECO:0000256" key="7">
    <source>
        <dbReference type="SAM" id="Phobius"/>
    </source>
</evidence>
<feature type="transmembrane region" description="Helical" evidence="7">
    <location>
        <begin position="283"/>
        <end position="302"/>
    </location>
</feature>
<feature type="transmembrane region" description="Helical" evidence="7">
    <location>
        <begin position="32"/>
        <end position="49"/>
    </location>
</feature>
<feature type="transmembrane region" description="Helical" evidence="7">
    <location>
        <begin position="219"/>
        <end position="252"/>
    </location>
</feature>
<accession>A0ABX1S5X3</accession>
<sequence>MSTSPAPAAGAVGDADGETGPGAPAAPTLPRGLIVLLGAAAAVVVIAGVKEVAWLLGPILLAMIIVIAVSPVQRWTRRHGWPSWLSTLVLVLAVYAVIVALVLTVVVSVAQLATLLPTYATQIQNLLKNITDALQKLGVDPQTAKTTASSADLGKLVGVVGSLLASLTSVLTSVVFLLALLLFLSAESSGVPARMAEIAADRAPIAAALGDFARGTRSYLVVTTVFGLIVAVLDTIGLALLGVPLAILWGVLAFITNYIPNIGFILGLIPPALLALLTGGWKLMLWVIVLYCVLNLVIQSLVQPRFVGDSVGLSTTMSFVVLFFWTWVLGPLGALLAIPMTLLAKALLVDTDPRAGWVAALIRSPDRPSRAEKKAAKAHASGEAGDGSCPDEKADRVPAAADRRPG</sequence>
<evidence type="ECO:0000256" key="4">
    <source>
        <dbReference type="ARBA" id="ARBA00022989"/>
    </source>
</evidence>
<comment type="caution">
    <text evidence="8">The sequence shown here is derived from an EMBL/GenBank/DDBJ whole genome shotgun (WGS) entry which is preliminary data.</text>
</comment>
<comment type="similarity">
    <text evidence="2">Belongs to the autoinducer-2 exporter (AI-2E) (TC 2.A.86) family.</text>
</comment>
<feature type="compositionally biased region" description="Basic and acidic residues" evidence="6">
    <location>
        <begin position="390"/>
        <end position="406"/>
    </location>
</feature>
<dbReference type="RefSeq" id="WP_169380369.1">
    <property type="nucleotide sequence ID" value="NZ_JAAXLA010000008.1"/>
</dbReference>
<feature type="compositionally biased region" description="Low complexity" evidence="6">
    <location>
        <begin position="1"/>
        <end position="14"/>
    </location>
</feature>
<dbReference type="Proteomes" id="UP000820669">
    <property type="component" value="Unassembled WGS sequence"/>
</dbReference>
<keyword evidence="3 7" id="KW-0812">Transmembrane</keyword>
<dbReference type="InterPro" id="IPR002549">
    <property type="entry name" value="AI-2E-like"/>
</dbReference>
<evidence type="ECO:0000313" key="9">
    <source>
        <dbReference type="Proteomes" id="UP000820669"/>
    </source>
</evidence>